<evidence type="ECO:0000313" key="4">
    <source>
        <dbReference type="Proteomes" id="UP000627838"/>
    </source>
</evidence>
<dbReference type="SUPFAM" id="SSF54427">
    <property type="entry name" value="NTF2-like"/>
    <property type="match status" value="1"/>
</dbReference>
<comment type="similarity">
    <text evidence="1">Belongs to the UPF0225 family.</text>
</comment>
<dbReference type="EMBL" id="JADBDZ010000001">
    <property type="protein sequence ID" value="MBE1533887.1"/>
    <property type="molecule type" value="Genomic_DNA"/>
</dbReference>
<organism evidence="3 4">
    <name type="scientific">Actinomadura algeriensis</name>
    <dbReference type="NCBI Taxonomy" id="1679523"/>
    <lineage>
        <taxon>Bacteria</taxon>
        <taxon>Bacillati</taxon>
        <taxon>Actinomycetota</taxon>
        <taxon>Actinomycetes</taxon>
        <taxon>Streptosporangiales</taxon>
        <taxon>Thermomonosporaceae</taxon>
        <taxon>Actinomadura</taxon>
    </lineage>
</organism>
<accession>A0ABR9JTJ1</accession>
<dbReference type="RefSeq" id="WP_318784191.1">
    <property type="nucleotide sequence ID" value="NZ_JADBDZ010000001.1"/>
</dbReference>
<evidence type="ECO:0000313" key="3">
    <source>
        <dbReference type="EMBL" id="MBE1533887.1"/>
    </source>
</evidence>
<dbReference type="InterPro" id="IPR023006">
    <property type="entry name" value="YchJ-like"/>
</dbReference>
<comment type="caution">
    <text evidence="3">The sequence shown here is derived from an EMBL/GenBank/DDBJ whole genome shotgun (WGS) entry which is preliminary data.</text>
</comment>
<feature type="domain" description="YchJ-like middle NTF2-like" evidence="2">
    <location>
        <begin position="29"/>
        <end position="123"/>
    </location>
</feature>
<gene>
    <name evidence="3" type="ORF">H4W34_003720</name>
</gene>
<keyword evidence="4" id="KW-1185">Reference proteome</keyword>
<reference evidence="3 4" key="1">
    <citation type="submission" date="2020-10" db="EMBL/GenBank/DDBJ databases">
        <title>Sequencing the genomes of 1000 actinobacteria strains.</title>
        <authorList>
            <person name="Klenk H.-P."/>
        </authorList>
    </citation>
    <scope>NUCLEOTIDE SEQUENCE [LARGE SCALE GENOMIC DNA]</scope>
    <source>
        <strain evidence="3 4">DSM 46744</strain>
    </source>
</reference>
<name>A0ABR9JTJ1_9ACTN</name>
<dbReference type="InterPro" id="IPR048469">
    <property type="entry name" value="YchJ-like_M"/>
</dbReference>
<dbReference type="PANTHER" id="PTHR33747">
    <property type="entry name" value="UPF0225 PROTEIN SCO1677"/>
    <property type="match status" value="1"/>
</dbReference>
<evidence type="ECO:0000259" key="2">
    <source>
        <dbReference type="Pfam" id="PF17775"/>
    </source>
</evidence>
<dbReference type="InterPro" id="IPR032710">
    <property type="entry name" value="NTF2-like_dom_sf"/>
</dbReference>
<evidence type="ECO:0000256" key="1">
    <source>
        <dbReference type="HAMAP-Rule" id="MF_00612"/>
    </source>
</evidence>
<dbReference type="HAMAP" id="MF_00612">
    <property type="entry name" value="UPF0225"/>
    <property type="match status" value="1"/>
</dbReference>
<dbReference type="PANTHER" id="PTHR33747:SF1">
    <property type="entry name" value="ADENYLATE CYCLASE-ASSOCIATED CAP C-TERMINAL DOMAIN-CONTAINING PROTEIN"/>
    <property type="match status" value="1"/>
</dbReference>
<dbReference type="Pfam" id="PF17775">
    <property type="entry name" value="YchJ_M-like"/>
    <property type="match status" value="1"/>
</dbReference>
<protein>
    <recommendedName>
        <fullName evidence="1">UPF0225 protein H4W34_003720</fullName>
    </recommendedName>
</protein>
<sequence length="126" mass="13699">MAKGCACGSGTGYRACCGRLHRGEAAAATAEELMRSRYSAFAERDEAYLLRTWHPATRPGRIDFDPGTRWTGLEIVRTEAGGPADARGVVEFRARYASGGEAGELHEVSRFARDGDAWVYVRGKVS</sequence>
<proteinExistence type="inferred from homology"/>
<dbReference type="Gene3D" id="3.10.450.50">
    <property type="match status" value="1"/>
</dbReference>
<dbReference type="Proteomes" id="UP000627838">
    <property type="component" value="Unassembled WGS sequence"/>
</dbReference>